<evidence type="ECO:0000256" key="1">
    <source>
        <dbReference type="ARBA" id="ARBA00023239"/>
    </source>
</evidence>
<dbReference type="PANTHER" id="PTHR30143:SF0">
    <property type="entry name" value="2-KETO-4-PENTENOATE HYDRATASE"/>
    <property type="match status" value="1"/>
</dbReference>
<reference evidence="3 4" key="1">
    <citation type="journal article" date="2006" name="Proc. Natl. Acad. Sci. U.S.A.">
        <title>Burkholderia xenovorans LB400 harbors a multi-replicon, 9.73-Mbp genome shaped for versatility.</title>
        <authorList>
            <person name="Chain P.S."/>
            <person name="Denef V.J."/>
            <person name="Konstantinidis K.T."/>
            <person name="Vergez L.M."/>
            <person name="Agullo L."/>
            <person name="Reyes V.L."/>
            <person name="Hauser L."/>
            <person name="Cordova M."/>
            <person name="Gomez L."/>
            <person name="Gonzalez M."/>
            <person name="Land M."/>
            <person name="Lao V."/>
            <person name="Larimer F."/>
            <person name="LiPuma J.J."/>
            <person name="Mahenthiralingam E."/>
            <person name="Malfatti S.A."/>
            <person name="Marx C.J."/>
            <person name="Parnell J.J."/>
            <person name="Ramette A."/>
            <person name="Richardson P."/>
            <person name="Seeger M."/>
            <person name="Smith D."/>
            <person name="Spilker T."/>
            <person name="Sul W.J."/>
            <person name="Tsoi T.V."/>
            <person name="Ulrich L.E."/>
            <person name="Zhulin I.B."/>
            <person name="Tiedje J.M."/>
        </authorList>
    </citation>
    <scope>NUCLEOTIDE SEQUENCE [LARGE SCALE GENOMIC DNA]</scope>
    <source>
        <strain evidence="3 4">LB400</strain>
    </source>
</reference>
<organism evidence="3 4">
    <name type="scientific">Paraburkholderia xenovorans (strain LB400)</name>
    <dbReference type="NCBI Taxonomy" id="266265"/>
    <lineage>
        <taxon>Bacteria</taxon>
        <taxon>Pseudomonadati</taxon>
        <taxon>Pseudomonadota</taxon>
        <taxon>Betaproteobacteria</taxon>
        <taxon>Burkholderiales</taxon>
        <taxon>Burkholderiaceae</taxon>
        <taxon>Paraburkholderia</taxon>
    </lineage>
</organism>
<evidence type="ECO:0000313" key="4">
    <source>
        <dbReference type="Proteomes" id="UP000001817"/>
    </source>
</evidence>
<evidence type="ECO:0000313" key="3">
    <source>
        <dbReference type="EMBL" id="ABE33838.1"/>
    </source>
</evidence>
<proteinExistence type="predicted"/>
<dbReference type="KEGG" id="bxe:Bxe_B2148"/>
<dbReference type="GO" id="GO:0008684">
    <property type="term" value="F:2-oxopent-4-enoate hydratase activity"/>
    <property type="evidence" value="ECO:0007669"/>
    <property type="project" value="TreeGrafter"/>
</dbReference>
<keyword evidence="1" id="KW-0456">Lyase</keyword>
<keyword evidence="4" id="KW-1185">Reference proteome</keyword>
<accession>Q13Q01</accession>
<dbReference type="Pfam" id="PF01557">
    <property type="entry name" value="FAA_hydrolase"/>
    <property type="match status" value="1"/>
</dbReference>
<protein>
    <submittedName>
        <fullName evidence="3">Hydratase/decarboxylase</fullName>
    </submittedName>
</protein>
<dbReference type="GO" id="GO:0005737">
    <property type="term" value="C:cytoplasm"/>
    <property type="evidence" value="ECO:0007669"/>
    <property type="project" value="TreeGrafter"/>
</dbReference>
<dbReference type="PATRIC" id="fig|266265.5.peg.5580"/>
<dbReference type="STRING" id="266265.Bxe_B2148"/>
<evidence type="ECO:0000259" key="2">
    <source>
        <dbReference type="Pfam" id="PF01557"/>
    </source>
</evidence>
<dbReference type="PANTHER" id="PTHR30143">
    <property type="entry name" value="ACID HYDRATASE"/>
    <property type="match status" value="1"/>
</dbReference>
<dbReference type="InterPro" id="IPR050772">
    <property type="entry name" value="Hydratase-Decarb/MhpD_sf"/>
</dbReference>
<dbReference type="InterPro" id="IPR036663">
    <property type="entry name" value="Fumarylacetoacetase_C_sf"/>
</dbReference>
<dbReference type="eggNOG" id="COG3971">
    <property type="taxonomic scope" value="Bacteria"/>
</dbReference>
<dbReference type="Proteomes" id="UP000001817">
    <property type="component" value="Chromosome 2"/>
</dbReference>
<name>Q13Q01_PARXL</name>
<dbReference type="InterPro" id="IPR011234">
    <property type="entry name" value="Fumarylacetoacetase-like_C"/>
</dbReference>
<dbReference type="SUPFAM" id="SSF56529">
    <property type="entry name" value="FAH"/>
    <property type="match status" value="1"/>
</dbReference>
<sequence>MRRTEQETDLAHIDAAQVTRIAHIADALLGARRSNSVLPMLAAQDASVSMPEAFAVQSDMTRLLGQPIAGWKVGYVRDVRLTHAPVYRDACVASGARVRLTSTLAPAVEGEVAFVLSRDLPPRASPYTPDEVADAVSSVCAAIEIGAPRLGNFMEAPLEHKIADNMGNCALIYGSGQRNWRDIALESLRVTLAIDGGVVTETHGGNAAGNPFDALVALANAPHKREPLRAGHVVITGTCTGIYPARAGMQARVAFEGLGEVSVTLE</sequence>
<gene>
    <name evidence="3" type="ORF">Bxe_B2148</name>
</gene>
<dbReference type="EMBL" id="CP000271">
    <property type="protein sequence ID" value="ABE33838.1"/>
    <property type="molecule type" value="Genomic_DNA"/>
</dbReference>
<feature type="domain" description="Fumarylacetoacetase-like C-terminal" evidence="2">
    <location>
        <begin position="89"/>
        <end position="264"/>
    </location>
</feature>
<dbReference type="Gene3D" id="3.90.850.10">
    <property type="entry name" value="Fumarylacetoacetase-like, C-terminal domain"/>
    <property type="match status" value="1"/>
</dbReference>
<dbReference type="AlphaFoldDB" id="Q13Q01"/>